<proteinExistence type="predicted"/>
<keyword evidence="1" id="KW-1133">Transmembrane helix</keyword>
<gene>
    <name evidence="2" type="ORF">BV898_08029</name>
</gene>
<feature type="transmembrane region" description="Helical" evidence="1">
    <location>
        <begin position="31"/>
        <end position="59"/>
    </location>
</feature>
<reference evidence="3" key="1">
    <citation type="submission" date="2017-01" db="EMBL/GenBank/DDBJ databases">
        <title>Comparative genomics of anhydrobiosis in the tardigrade Hypsibius dujardini.</title>
        <authorList>
            <person name="Yoshida Y."/>
            <person name="Koutsovoulos G."/>
            <person name="Laetsch D."/>
            <person name="Stevens L."/>
            <person name="Kumar S."/>
            <person name="Horikawa D."/>
            <person name="Ishino K."/>
            <person name="Komine S."/>
            <person name="Tomita M."/>
            <person name="Blaxter M."/>
            <person name="Arakawa K."/>
        </authorList>
    </citation>
    <scope>NUCLEOTIDE SEQUENCE [LARGE SCALE GENOMIC DNA]</scope>
    <source>
        <strain evidence="3">Z151</strain>
    </source>
</reference>
<dbReference type="EMBL" id="MTYJ01000055">
    <property type="protein sequence ID" value="OQV17900.1"/>
    <property type="molecule type" value="Genomic_DNA"/>
</dbReference>
<dbReference type="AlphaFoldDB" id="A0A1W0WRS7"/>
<organism evidence="2 3">
    <name type="scientific">Hypsibius exemplaris</name>
    <name type="common">Freshwater tardigrade</name>
    <dbReference type="NCBI Taxonomy" id="2072580"/>
    <lineage>
        <taxon>Eukaryota</taxon>
        <taxon>Metazoa</taxon>
        <taxon>Ecdysozoa</taxon>
        <taxon>Tardigrada</taxon>
        <taxon>Eutardigrada</taxon>
        <taxon>Parachela</taxon>
        <taxon>Hypsibioidea</taxon>
        <taxon>Hypsibiidae</taxon>
        <taxon>Hypsibius</taxon>
    </lineage>
</organism>
<comment type="caution">
    <text evidence="2">The sequence shown here is derived from an EMBL/GenBank/DDBJ whole genome shotgun (WGS) entry which is preliminary data.</text>
</comment>
<name>A0A1W0WRS7_HYPEX</name>
<accession>A0A1W0WRS7</accession>
<keyword evidence="1" id="KW-0472">Membrane</keyword>
<keyword evidence="3" id="KW-1185">Reference proteome</keyword>
<evidence type="ECO:0000313" key="2">
    <source>
        <dbReference type="EMBL" id="OQV17900.1"/>
    </source>
</evidence>
<protein>
    <submittedName>
        <fullName evidence="2">Uncharacterized protein</fullName>
    </submittedName>
</protein>
<evidence type="ECO:0000313" key="3">
    <source>
        <dbReference type="Proteomes" id="UP000192578"/>
    </source>
</evidence>
<keyword evidence="1" id="KW-0812">Transmembrane</keyword>
<sequence>MARLEYPNDFQFAYSFPTTEEPPRPPTGGPILPAVLGLFLVITVAIWSAGGLAILIFGWDRCYKAIRERRCCCGGSVASTDSEKAVATKDERTGKEPQLPTVMWGFDQPQVPMYLVQTVQEIPPALIERAV</sequence>
<evidence type="ECO:0000256" key="1">
    <source>
        <dbReference type="SAM" id="Phobius"/>
    </source>
</evidence>
<dbReference type="Proteomes" id="UP000192578">
    <property type="component" value="Unassembled WGS sequence"/>
</dbReference>